<keyword evidence="1" id="KW-0812">Transmembrane</keyword>
<feature type="transmembrane region" description="Helical" evidence="1">
    <location>
        <begin position="12"/>
        <end position="30"/>
    </location>
</feature>
<dbReference type="SUPFAM" id="SSF56112">
    <property type="entry name" value="Protein kinase-like (PK-like)"/>
    <property type="match status" value="1"/>
</dbReference>
<dbReference type="InterPro" id="IPR011009">
    <property type="entry name" value="Kinase-like_dom_sf"/>
</dbReference>
<name>A0A1V9YKU6_ACHHY</name>
<accession>A0A1V9YKU6</accession>
<dbReference type="Proteomes" id="UP000243579">
    <property type="component" value="Unassembled WGS sequence"/>
</dbReference>
<sequence>MLRPWLDVLEGVAIGLAVCLAALCAYDLVVRCRLRRRKALGRYETSHLLARTDMNWPVIMPDVAQSFLSPIAEEHAGEDADDGETAYGIATREKELCKAFCAASSTFDWLDKPALYMGRNRAKRLYLLGQASGAGPGYTNTYMSSFRKQYVMSIYDGVVPDVALVRDLMAQLALCPQVVPVVDVAVLDAAMPRVAAISPWMNQGSLKDYIVHRSQTMLLSMPYSKKFKRYGIGRPLASSAIARFGRDILLGMQQLHALGIPCVHLHTGNLLIEYEQVRIGGYEALLFQAGRLASPAPAVDDDPLPLRLFAYVLFEMAFGVELTPGRLDQDGRPVLANLHRPSDRVLDVLNTLFDGDPSLSIESLLKMPLFLPRAQRPSKFQRRMMAKSSDPPTPHLTDDMRAYVATCVATFTSTPRQPSATDSLG</sequence>
<dbReference type="Gene3D" id="1.10.510.10">
    <property type="entry name" value="Transferase(Phosphotransferase) domain 1"/>
    <property type="match status" value="1"/>
</dbReference>
<dbReference type="OrthoDB" id="10045021at2759"/>
<proteinExistence type="predicted"/>
<dbReference type="EMBL" id="JNBR01001513">
    <property type="protein sequence ID" value="OQR86345.1"/>
    <property type="molecule type" value="Genomic_DNA"/>
</dbReference>
<keyword evidence="1" id="KW-1133">Transmembrane helix</keyword>
<organism evidence="2 3">
    <name type="scientific">Achlya hypogyna</name>
    <name type="common">Oomycete</name>
    <name type="synonym">Protoachlya hypogyna</name>
    <dbReference type="NCBI Taxonomy" id="1202772"/>
    <lineage>
        <taxon>Eukaryota</taxon>
        <taxon>Sar</taxon>
        <taxon>Stramenopiles</taxon>
        <taxon>Oomycota</taxon>
        <taxon>Saprolegniomycetes</taxon>
        <taxon>Saprolegniales</taxon>
        <taxon>Achlyaceae</taxon>
        <taxon>Achlya</taxon>
    </lineage>
</organism>
<comment type="caution">
    <text evidence="2">The sequence shown here is derived from an EMBL/GenBank/DDBJ whole genome shotgun (WGS) entry which is preliminary data.</text>
</comment>
<evidence type="ECO:0000256" key="1">
    <source>
        <dbReference type="SAM" id="Phobius"/>
    </source>
</evidence>
<keyword evidence="3" id="KW-1185">Reference proteome</keyword>
<protein>
    <recommendedName>
        <fullName evidence="4">SLOB protein kinase</fullName>
    </recommendedName>
</protein>
<gene>
    <name evidence="2" type="ORF">ACHHYP_10646</name>
</gene>
<evidence type="ECO:0000313" key="3">
    <source>
        <dbReference type="Proteomes" id="UP000243579"/>
    </source>
</evidence>
<evidence type="ECO:0000313" key="2">
    <source>
        <dbReference type="EMBL" id="OQR86345.1"/>
    </source>
</evidence>
<evidence type="ECO:0008006" key="4">
    <source>
        <dbReference type="Google" id="ProtNLM"/>
    </source>
</evidence>
<dbReference type="STRING" id="1202772.A0A1V9YKU6"/>
<reference evidence="2 3" key="1">
    <citation type="journal article" date="2014" name="Genome Biol. Evol.">
        <title>The secreted proteins of Achlya hypogyna and Thraustotheca clavata identify the ancestral oomycete secretome and reveal gene acquisitions by horizontal gene transfer.</title>
        <authorList>
            <person name="Misner I."/>
            <person name="Blouin N."/>
            <person name="Leonard G."/>
            <person name="Richards T.A."/>
            <person name="Lane C.E."/>
        </authorList>
    </citation>
    <scope>NUCLEOTIDE SEQUENCE [LARGE SCALE GENOMIC DNA]</scope>
    <source>
        <strain evidence="2 3">ATCC 48635</strain>
    </source>
</reference>
<dbReference type="AlphaFoldDB" id="A0A1V9YKU6"/>
<keyword evidence="1" id="KW-0472">Membrane</keyword>